<dbReference type="Proteomes" id="UP000824890">
    <property type="component" value="Unassembled WGS sequence"/>
</dbReference>
<dbReference type="EMBL" id="JAGKQM010000015">
    <property type="protein sequence ID" value="KAH0879173.1"/>
    <property type="molecule type" value="Genomic_DNA"/>
</dbReference>
<keyword evidence="2" id="KW-1185">Reference proteome</keyword>
<sequence length="93" mass="10498">MEGESLCEMSVGEESLHRSRLMSDSLLNMYLIVWRWSTKSAQVMGVDGEKSAVQVYSHVQEFVYLLLSIIIGDGEKLKHQHHCKEAESAEAEA</sequence>
<proteinExistence type="predicted"/>
<evidence type="ECO:0000313" key="1">
    <source>
        <dbReference type="EMBL" id="KAH0879173.1"/>
    </source>
</evidence>
<name>A0ABQ7ZGI3_BRANA</name>
<protein>
    <submittedName>
        <fullName evidence="1">Uncharacterized protein</fullName>
    </submittedName>
</protein>
<evidence type="ECO:0000313" key="2">
    <source>
        <dbReference type="Proteomes" id="UP000824890"/>
    </source>
</evidence>
<gene>
    <name evidence="1" type="ORF">HID58_066567</name>
</gene>
<accession>A0ABQ7ZGI3</accession>
<comment type="caution">
    <text evidence="1">The sequence shown here is derived from an EMBL/GenBank/DDBJ whole genome shotgun (WGS) entry which is preliminary data.</text>
</comment>
<reference evidence="1 2" key="1">
    <citation type="submission" date="2021-05" db="EMBL/GenBank/DDBJ databases">
        <title>Genome Assembly of Synthetic Allotetraploid Brassica napus Reveals Homoeologous Exchanges between Subgenomes.</title>
        <authorList>
            <person name="Davis J.T."/>
        </authorList>
    </citation>
    <scope>NUCLEOTIDE SEQUENCE [LARGE SCALE GENOMIC DNA]</scope>
    <source>
        <strain evidence="2">cv. Da-Ae</strain>
        <tissue evidence="1">Seedling</tissue>
    </source>
</reference>
<organism evidence="1 2">
    <name type="scientific">Brassica napus</name>
    <name type="common">Rape</name>
    <dbReference type="NCBI Taxonomy" id="3708"/>
    <lineage>
        <taxon>Eukaryota</taxon>
        <taxon>Viridiplantae</taxon>
        <taxon>Streptophyta</taxon>
        <taxon>Embryophyta</taxon>
        <taxon>Tracheophyta</taxon>
        <taxon>Spermatophyta</taxon>
        <taxon>Magnoliopsida</taxon>
        <taxon>eudicotyledons</taxon>
        <taxon>Gunneridae</taxon>
        <taxon>Pentapetalae</taxon>
        <taxon>rosids</taxon>
        <taxon>malvids</taxon>
        <taxon>Brassicales</taxon>
        <taxon>Brassicaceae</taxon>
        <taxon>Brassiceae</taxon>
        <taxon>Brassica</taxon>
    </lineage>
</organism>